<gene>
    <name evidence="2" type="ORF">D915_009039</name>
</gene>
<dbReference type="Proteomes" id="UP000230066">
    <property type="component" value="Unassembled WGS sequence"/>
</dbReference>
<evidence type="ECO:0000313" key="3">
    <source>
        <dbReference type="Proteomes" id="UP000230066"/>
    </source>
</evidence>
<feature type="non-terminal residue" evidence="2">
    <location>
        <position position="203"/>
    </location>
</feature>
<name>A0A4E0RE10_FASHE</name>
<reference evidence="2" key="1">
    <citation type="submission" date="2019-03" db="EMBL/GenBank/DDBJ databases">
        <title>Improved annotation for the trematode Fasciola hepatica.</title>
        <authorList>
            <person name="Choi Y.-J."/>
            <person name="Martin J."/>
            <person name="Mitreva M."/>
        </authorList>
    </citation>
    <scope>NUCLEOTIDE SEQUENCE [LARGE SCALE GENOMIC DNA]</scope>
</reference>
<organism evidence="2 3">
    <name type="scientific">Fasciola hepatica</name>
    <name type="common">Liver fluke</name>
    <dbReference type="NCBI Taxonomy" id="6192"/>
    <lineage>
        <taxon>Eukaryota</taxon>
        <taxon>Metazoa</taxon>
        <taxon>Spiralia</taxon>
        <taxon>Lophotrochozoa</taxon>
        <taxon>Platyhelminthes</taxon>
        <taxon>Trematoda</taxon>
        <taxon>Digenea</taxon>
        <taxon>Plagiorchiida</taxon>
        <taxon>Echinostomata</taxon>
        <taxon>Echinostomatoidea</taxon>
        <taxon>Fasciolidae</taxon>
        <taxon>Fasciola</taxon>
    </lineage>
</organism>
<feature type="chain" id="PRO_5020029592" evidence="1">
    <location>
        <begin position="26"/>
        <end position="203"/>
    </location>
</feature>
<keyword evidence="3" id="KW-1185">Reference proteome</keyword>
<feature type="signal peptide" evidence="1">
    <location>
        <begin position="1"/>
        <end position="25"/>
    </location>
</feature>
<dbReference type="EMBL" id="JXXN02005246">
    <property type="protein sequence ID" value="THD20028.1"/>
    <property type="molecule type" value="Genomic_DNA"/>
</dbReference>
<evidence type="ECO:0000256" key="1">
    <source>
        <dbReference type="SAM" id="SignalP"/>
    </source>
</evidence>
<proteinExistence type="predicted"/>
<sequence>MLPRDGVSLWFWCSWFWASAVWVNAIHPKKFTVTLTTLMECDRSRSALLGCDPKKMYQAFSKPFKSYSSDLELHSVHCVHEEPNGNLRLLQFNLDMSNVKKFGLDVDSDQAVLDFISSELDDPPCLFSSLDVQYPVEKEKYRIRIDGKIQQNCQQENWNPYLLHPNSELFKSFEESAEKQVRSLLEELNYLRFVDDITVAYFY</sequence>
<evidence type="ECO:0000313" key="2">
    <source>
        <dbReference type="EMBL" id="THD20028.1"/>
    </source>
</evidence>
<protein>
    <submittedName>
        <fullName evidence="2">Uncharacterized protein</fullName>
    </submittedName>
</protein>
<dbReference type="AlphaFoldDB" id="A0A4E0RE10"/>
<accession>A0A4E0RE10</accession>
<comment type="caution">
    <text evidence="2">The sequence shown here is derived from an EMBL/GenBank/DDBJ whole genome shotgun (WGS) entry which is preliminary data.</text>
</comment>
<keyword evidence="1" id="KW-0732">Signal</keyword>